<reference evidence="3" key="1">
    <citation type="submission" date="2021-01" db="EMBL/GenBank/DDBJ databases">
        <title>YIM 132084 draft genome.</title>
        <authorList>
            <person name="An D."/>
        </authorList>
    </citation>
    <scope>NUCLEOTIDE SEQUENCE</scope>
    <source>
        <strain evidence="3">YIM 132084</strain>
    </source>
</reference>
<dbReference type="InterPro" id="IPR001986">
    <property type="entry name" value="Enolpyruvate_Tfrase_dom"/>
</dbReference>
<evidence type="ECO:0000313" key="4">
    <source>
        <dbReference type="Proteomes" id="UP000663792"/>
    </source>
</evidence>
<dbReference type="Proteomes" id="UP000663792">
    <property type="component" value="Unassembled WGS sequence"/>
</dbReference>
<comment type="caution">
    <text evidence="3">The sequence shown here is derived from an EMBL/GenBank/DDBJ whole genome shotgun (WGS) entry which is preliminary data.</text>
</comment>
<evidence type="ECO:0000256" key="1">
    <source>
        <dbReference type="ARBA" id="ARBA00022679"/>
    </source>
</evidence>
<name>A0A938YKG5_9ACTN</name>
<organism evidence="3 4">
    <name type="scientific">Nakamurella leprariae</name>
    <dbReference type="NCBI Taxonomy" id="2803911"/>
    <lineage>
        <taxon>Bacteria</taxon>
        <taxon>Bacillati</taxon>
        <taxon>Actinomycetota</taxon>
        <taxon>Actinomycetes</taxon>
        <taxon>Nakamurellales</taxon>
        <taxon>Nakamurellaceae</taxon>
        <taxon>Nakamurella</taxon>
    </lineage>
</organism>
<protein>
    <recommendedName>
        <fullName evidence="2">Enolpyruvate transferase domain-containing protein</fullName>
    </recommendedName>
</protein>
<dbReference type="EMBL" id="JAERWK010000029">
    <property type="protein sequence ID" value="MBM9469518.1"/>
    <property type="molecule type" value="Genomic_DNA"/>
</dbReference>
<keyword evidence="4" id="KW-1185">Reference proteome</keyword>
<gene>
    <name evidence="3" type="ORF">JL106_19725</name>
</gene>
<proteinExistence type="predicted"/>
<dbReference type="RefSeq" id="WP_205262484.1">
    <property type="nucleotide sequence ID" value="NZ_JAERWK010000029.1"/>
</dbReference>
<dbReference type="AlphaFoldDB" id="A0A938YKG5"/>
<evidence type="ECO:0000313" key="3">
    <source>
        <dbReference type="EMBL" id="MBM9469518.1"/>
    </source>
</evidence>
<dbReference type="Pfam" id="PF00275">
    <property type="entry name" value="EPSP_synthase"/>
    <property type="match status" value="1"/>
</dbReference>
<evidence type="ECO:0000259" key="2">
    <source>
        <dbReference type="Pfam" id="PF00275"/>
    </source>
</evidence>
<dbReference type="Gene3D" id="3.65.10.10">
    <property type="entry name" value="Enolpyruvate transferase domain"/>
    <property type="match status" value="1"/>
</dbReference>
<dbReference type="InterPro" id="IPR036968">
    <property type="entry name" value="Enolpyruvate_Tfrase_sf"/>
</dbReference>
<keyword evidence="1" id="KW-0808">Transferase</keyword>
<accession>A0A938YKG5</accession>
<feature type="domain" description="Enolpyruvate transferase" evidence="2">
    <location>
        <begin position="47"/>
        <end position="228"/>
    </location>
</feature>
<sequence>MTVPATTAQPWRAPLAEIPVRGRVVVEIASGCPVDSGRTDDAGRPFDAVVAAAFLAAAAVSTGTVVVLDWPRTSPTTADGPSIDDRIRFVLADMGVYVVRSVEGLTATSRSTSGDLRGGRFDLTDAPRLLPLTLVLAAMAETPSAVSGLDRSDPVVTAVTANIRDAGAGLEWVGDDLLVQPRALRGGRWSTSGDVDVAMAGAVLGLRIPEVRLDDITPVLDVLPAFDDRWLRLLWADEHLLPGTSTWHA</sequence>
<dbReference type="GO" id="GO:0016765">
    <property type="term" value="F:transferase activity, transferring alkyl or aryl (other than methyl) groups"/>
    <property type="evidence" value="ECO:0007669"/>
    <property type="project" value="InterPro"/>
</dbReference>
<dbReference type="InterPro" id="IPR013792">
    <property type="entry name" value="RNA3'P_cycl/enolpyr_Trfase_a/b"/>
</dbReference>
<dbReference type="SUPFAM" id="SSF55205">
    <property type="entry name" value="EPT/RTPC-like"/>
    <property type="match status" value="1"/>
</dbReference>